<sequence>MPSVNRQQISEALERAFAQPNEWPYYDAARDEARESRKLWTDKIITADTTWEQGLSDMTFMDNV</sequence>
<reference evidence="1 2" key="1">
    <citation type="journal article" date="2023" name="bioRxiv">
        <title>High-quality genome assemblies of four members of thePodospora anserinaspecies complex.</title>
        <authorList>
            <person name="Ament-Velasquez S.L."/>
            <person name="Vogan A.A."/>
            <person name="Wallerman O."/>
            <person name="Hartmann F."/>
            <person name="Gautier V."/>
            <person name="Silar P."/>
            <person name="Giraud T."/>
            <person name="Johannesson H."/>
        </authorList>
    </citation>
    <scope>NUCLEOTIDE SEQUENCE [LARGE SCALE GENOMIC DNA]</scope>
    <source>
        <strain evidence="1 2">CBS 112042</strain>
    </source>
</reference>
<proteinExistence type="predicted"/>
<name>A0ABR0FKH8_9PEZI</name>
<dbReference type="RefSeq" id="XP_062733451.1">
    <property type="nucleotide sequence ID" value="XM_062872500.1"/>
</dbReference>
<comment type="caution">
    <text evidence="1">The sequence shown here is derived from an EMBL/GenBank/DDBJ whole genome shotgun (WGS) entry which is preliminary data.</text>
</comment>
<gene>
    <name evidence="1" type="ORF">QC761_0053070</name>
</gene>
<evidence type="ECO:0000313" key="2">
    <source>
        <dbReference type="Proteomes" id="UP001322138"/>
    </source>
</evidence>
<dbReference type="Proteomes" id="UP001322138">
    <property type="component" value="Unassembled WGS sequence"/>
</dbReference>
<evidence type="ECO:0000313" key="1">
    <source>
        <dbReference type="EMBL" id="KAK4644475.1"/>
    </source>
</evidence>
<accession>A0ABR0FKH8</accession>
<dbReference type="GeneID" id="87891688"/>
<dbReference type="EMBL" id="JAFFGZ010000005">
    <property type="protein sequence ID" value="KAK4644475.1"/>
    <property type="molecule type" value="Genomic_DNA"/>
</dbReference>
<protein>
    <submittedName>
        <fullName evidence="1">Uncharacterized protein</fullName>
    </submittedName>
</protein>
<organism evidence="1 2">
    <name type="scientific">Podospora bellae-mahoneyi</name>
    <dbReference type="NCBI Taxonomy" id="2093777"/>
    <lineage>
        <taxon>Eukaryota</taxon>
        <taxon>Fungi</taxon>
        <taxon>Dikarya</taxon>
        <taxon>Ascomycota</taxon>
        <taxon>Pezizomycotina</taxon>
        <taxon>Sordariomycetes</taxon>
        <taxon>Sordariomycetidae</taxon>
        <taxon>Sordariales</taxon>
        <taxon>Podosporaceae</taxon>
        <taxon>Podospora</taxon>
    </lineage>
</organism>
<keyword evidence="2" id="KW-1185">Reference proteome</keyword>